<evidence type="ECO:0000256" key="8">
    <source>
        <dbReference type="ARBA" id="ARBA00022989"/>
    </source>
</evidence>
<feature type="transmembrane region" description="Helical" evidence="13">
    <location>
        <begin position="82"/>
        <end position="103"/>
    </location>
</feature>
<dbReference type="PANTHER" id="PTHR47354:SF8">
    <property type="entry name" value="1,2-PHENYLACETYL-COA EPOXIDASE, SUBUNIT E"/>
    <property type="match status" value="1"/>
</dbReference>
<dbReference type="InterPro" id="IPR017927">
    <property type="entry name" value="FAD-bd_FR_type"/>
</dbReference>
<comment type="subcellular location">
    <subcellularLocation>
        <location evidence="2">Membrane</location>
        <topology evidence="2">Multi-pass membrane protein</topology>
    </subcellularLocation>
</comment>
<keyword evidence="7" id="KW-0274">FAD</keyword>
<dbReference type="PROSITE" id="PS51384">
    <property type="entry name" value="FAD_FR"/>
    <property type="match status" value="1"/>
</dbReference>
<dbReference type="RefSeq" id="WP_039347857.1">
    <property type="nucleotide sequence ID" value="NZ_FOLA01000001.1"/>
</dbReference>
<evidence type="ECO:0000256" key="10">
    <source>
        <dbReference type="ARBA" id="ARBA00023004"/>
    </source>
</evidence>
<dbReference type="InterPro" id="IPR013130">
    <property type="entry name" value="Fe3_Rdtase_TM_dom"/>
</dbReference>
<evidence type="ECO:0000256" key="12">
    <source>
        <dbReference type="ARBA" id="ARBA00023136"/>
    </source>
</evidence>
<dbReference type="SUPFAM" id="SSF63380">
    <property type="entry name" value="Riboflavin synthase domain-like"/>
    <property type="match status" value="1"/>
</dbReference>
<name>A0A0C1D1G5_9FLAO</name>
<keyword evidence="11" id="KW-0411">Iron-sulfur</keyword>
<feature type="transmembrane region" description="Helical" evidence="13">
    <location>
        <begin position="156"/>
        <end position="175"/>
    </location>
</feature>
<keyword evidence="12 13" id="KW-0472">Membrane</keyword>
<dbReference type="InterPro" id="IPR039261">
    <property type="entry name" value="FNR_nucleotide-bd"/>
</dbReference>
<dbReference type="GO" id="GO:0051537">
    <property type="term" value="F:2 iron, 2 sulfur cluster binding"/>
    <property type="evidence" value="ECO:0007669"/>
    <property type="project" value="UniProtKB-KW"/>
</dbReference>
<feature type="domain" description="FAD-binding FR-type" evidence="14">
    <location>
        <begin position="207"/>
        <end position="307"/>
    </location>
</feature>
<keyword evidence="10" id="KW-0408">Iron</keyword>
<dbReference type="EMBL" id="JSYL01000001">
    <property type="protein sequence ID" value="KIA90636.1"/>
    <property type="molecule type" value="Genomic_DNA"/>
</dbReference>
<organism evidence="15 16">
    <name type="scientific">Kaistella jeonii</name>
    <dbReference type="NCBI Taxonomy" id="266749"/>
    <lineage>
        <taxon>Bacteria</taxon>
        <taxon>Pseudomonadati</taxon>
        <taxon>Bacteroidota</taxon>
        <taxon>Flavobacteriia</taxon>
        <taxon>Flavobacteriales</taxon>
        <taxon>Weeksellaceae</taxon>
        <taxon>Chryseobacterium group</taxon>
        <taxon>Kaistella</taxon>
    </lineage>
</organism>
<keyword evidence="5" id="KW-0001">2Fe-2S</keyword>
<evidence type="ECO:0000313" key="16">
    <source>
        <dbReference type="Proteomes" id="UP000031473"/>
    </source>
</evidence>
<keyword evidence="4 13" id="KW-0812">Transmembrane</keyword>
<dbReference type="Proteomes" id="UP000031473">
    <property type="component" value="Unassembled WGS sequence"/>
</dbReference>
<evidence type="ECO:0000256" key="3">
    <source>
        <dbReference type="ARBA" id="ARBA00022630"/>
    </source>
</evidence>
<keyword evidence="8 13" id="KW-1133">Transmembrane helix</keyword>
<comment type="cofactor">
    <cofactor evidence="1">
        <name>FAD</name>
        <dbReference type="ChEBI" id="CHEBI:57692"/>
    </cofactor>
</comment>
<dbReference type="GO" id="GO:0016491">
    <property type="term" value="F:oxidoreductase activity"/>
    <property type="evidence" value="ECO:0007669"/>
    <property type="project" value="UniProtKB-KW"/>
</dbReference>
<keyword evidence="6" id="KW-0479">Metal-binding</keyword>
<evidence type="ECO:0000256" key="13">
    <source>
        <dbReference type="SAM" id="Phobius"/>
    </source>
</evidence>
<dbReference type="Gene3D" id="2.40.30.10">
    <property type="entry name" value="Translation factors"/>
    <property type="match status" value="1"/>
</dbReference>
<protein>
    <recommendedName>
        <fullName evidence="14">FAD-binding FR-type domain-containing protein</fullName>
    </recommendedName>
</protein>
<dbReference type="Pfam" id="PF08022">
    <property type="entry name" value="FAD_binding_8"/>
    <property type="match status" value="1"/>
</dbReference>
<dbReference type="Pfam" id="PF01794">
    <property type="entry name" value="Ferric_reduct"/>
    <property type="match status" value="1"/>
</dbReference>
<evidence type="ECO:0000256" key="6">
    <source>
        <dbReference type="ARBA" id="ARBA00022723"/>
    </source>
</evidence>
<proteinExistence type="predicted"/>
<keyword evidence="9" id="KW-0560">Oxidoreductase</keyword>
<dbReference type="InterPro" id="IPR050415">
    <property type="entry name" value="MRET"/>
</dbReference>
<dbReference type="Pfam" id="PF00175">
    <property type="entry name" value="NAD_binding_1"/>
    <property type="match status" value="1"/>
</dbReference>
<evidence type="ECO:0000256" key="7">
    <source>
        <dbReference type="ARBA" id="ARBA00022827"/>
    </source>
</evidence>
<evidence type="ECO:0000256" key="1">
    <source>
        <dbReference type="ARBA" id="ARBA00001974"/>
    </source>
</evidence>
<keyword evidence="16" id="KW-1185">Reference proteome</keyword>
<dbReference type="Gene3D" id="3.40.50.80">
    <property type="entry name" value="Nucleotide-binding domain of ferredoxin-NADP reductase (FNR) module"/>
    <property type="match status" value="1"/>
</dbReference>
<evidence type="ECO:0000256" key="9">
    <source>
        <dbReference type="ARBA" id="ARBA00023002"/>
    </source>
</evidence>
<dbReference type="GO" id="GO:0046872">
    <property type="term" value="F:metal ion binding"/>
    <property type="evidence" value="ECO:0007669"/>
    <property type="project" value="UniProtKB-KW"/>
</dbReference>
<dbReference type="OrthoDB" id="9789468at2"/>
<reference evidence="15 16" key="1">
    <citation type="submission" date="2014-10" db="EMBL/GenBank/DDBJ databases">
        <title>Kaistella jeonii genome.</title>
        <authorList>
            <person name="Clayton J.T."/>
            <person name="Newman J.D."/>
        </authorList>
    </citation>
    <scope>NUCLEOTIDE SEQUENCE [LARGE SCALE GENOMIC DNA]</scope>
    <source>
        <strain evidence="15 16">DSM 17048</strain>
    </source>
</reference>
<sequence length="430" mass="49894">MKNVKYLIFIFLIVILPILLWLLNFPNTTIKHNAFPIIVYSSQLFAVIGFSLFATSFILSTRIKVIEKYFGGLDKLYHKHHTIGKLAFMMMMIHPVLLALRWIPDNTEKIFWYLLPVHRKIEINFGSWALLGVFVLLLFTIFIKLPYDKWKITHKFMGLFFILSIAHVFGVDSFYTKNPFLAIYFIIISVLGISAYLYKAIFYNWLVKKHSFKVLKINKLNEKVMEITLLNKSTVLNYIPGQFCFFQFVNEDITMESHPFTICGSKNEGEINILVKSLGDFTVNLYEKLTINTPALIEGPFGCFNYRTGKDKQIWIAGGVGIAPFISWCRDLEKNDMAGLEVDLYYCVNNETEAFHLKEFEQFENKIPNFRVHLCCSDKTGFIKGSDIKNANSRTIFICGPKVMRSALLKDFKVLHVPNENIIFEDFDFI</sequence>
<feature type="transmembrane region" description="Helical" evidence="13">
    <location>
        <begin position="7"/>
        <end position="25"/>
    </location>
</feature>
<dbReference type="GO" id="GO:0050660">
    <property type="term" value="F:flavin adenine dinucleotide binding"/>
    <property type="evidence" value="ECO:0007669"/>
    <property type="project" value="TreeGrafter"/>
</dbReference>
<evidence type="ECO:0000256" key="11">
    <source>
        <dbReference type="ARBA" id="ARBA00023014"/>
    </source>
</evidence>
<dbReference type="AlphaFoldDB" id="A0A0C1D1G5"/>
<evidence type="ECO:0000259" key="14">
    <source>
        <dbReference type="PROSITE" id="PS51384"/>
    </source>
</evidence>
<feature type="transmembrane region" description="Helical" evidence="13">
    <location>
        <begin position="181"/>
        <end position="206"/>
    </location>
</feature>
<dbReference type="InterPro" id="IPR017938">
    <property type="entry name" value="Riboflavin_synthase-like_b-brl"/>
</dbReference>
<comment type="caution">
    <text evidence="15">The sequence shown here is derived from an EMBL/GenBank/DDBJ whole genome shotgun (WGS) entry which is preliminary data.</text>
</comment>
<keyword evidence="3" id="KW-0285">Flavoprotein</keyword>
<evidence type="ECO:0000256" key="5">
    <source>
        <dbReference type="ARBA" id="ARBA00022714"/>
    </source>
</evidence>
<evidence type="ECO:0000313" key="15">
    <source>
        <dbReference type="EMBL" id="KIA90636.1"/>
    </source>
</evidence>
<dbReference type="CDD" id="cd06198">
    <property type="entry name" value="FNR_like_3"/>
    <property type="match status" value="1"/>
</dbReference>
<evidence type="ECO:0000256" key="4">
    <source>
        <dbReference type="ARBA" id="ARBA00022692"/>
    </source>
</evidence>
<dbReference type="SUPFAM" id="SSF52343">
    <property type="entry name" value="Ferredoxin reductase-like, C-terminal NADP-linked domain"/>
    <property type="match status" value="1"/>
</dbReference>
<feature type="transmembrane region" description="Helical" evidence="13">
    <location>
        <begin position="123"/>
        <end position="144"/>
    </location>
</feature>
<dbReference type="InterPro" id="IPR001433">
    <property type="entry name" value="OxRdtase_FAD/NAD-bd"/>
</dbReference>
<dbReference type="GO" id="GO:0016020">
    <property type="term" value="C:membrane"/>
    <property type="evidence" value="ECO:0007669"/>
    <property type="project" value="UniProtKB-SubCell"/>
</dbReference>
<dbReference type="PRINTS" id="PR00410">
    <property type="entry name" value="PHEHYDRXLASE"/>
</dbReference>
<evidence type="ECO:0000256" key="2">
    <source>
        <dbReference type="ARBA" id="ARBA00004141"/>
    </source>
</evidence>
<gene>
    <name evidence="15" type="ORF">OA86_01775</name>
</gene>
<accession>A0A0C1D1G5</accession>
<dbReference type="InterPro" id="IPR013112">
    <property type="entry name" value="FAD-bd_8"/>
</dbReference>
<feature type="transmembrane region" description="Helical" evidence="13">
    <location>
        <begin position="37"/>
        <end position="61"/>
    </location>
</feature>
<dbReference type="PANTHER" id="PTHR47354">
    <property type="entry name" value="NADH OXIDOREDUCTASE HCR"/>
    <property type="match status" value="1"/>
</dbReference>